<organism evidence="1 2">
    <name type="scientific">Armillaria ostoyae</name>
    <name type="common">Armillaria root rot fungus</name>
    <dbReference type="NCBI Taxonomy" id="47428"/>
    <lineage>
        <taxon>Eukaryota</taxon>
        <taxon>Fungi</taxon>
        <taxon>Dikarya</taxon>
        <taxon>Basidiomycota</taxon>
        <taxon>Agaricomycotina</taxon>
        <taxon>Agaricomycetes</taxon>
        <taxon>Agaricomycetidae</taxon>
        <taxon>Agaricales</taxon>
        <taxon>Marasmiineae</taxon>
        <taxon>Physalacriaceae</taxon>
        <taxon>Armillaria</taxon>
    </lineage>
</organism>
<keyword evidence="2" id="KW-1185">Reference proteome</keyword>
<accession>A0A284RID4</accession>
<name>A0A284RID4_ARMOS</name>
<evidence type="ECO:0000313" key="1">
    <source>
        <dbReference type="EMBL" id="SJL08525.1"/>
    </source>
</evidence>
<dbReference type="Proteomes" id="UP000219338">
    <property type="component" value="Unassembled WGS sequence"/>
</dbReference>
<protein>
    <submittedName>
        <fullName evidence="1">Uncharacterized protein</fullName>
    </submittedName>
</protein>
<sequence length="219" mass="23626">MAAYGGSKETAGDALGMGGVVGPDFSLAKHPPTSPPLLSLSKPNVMHHPLSTQGIISMESTTTSPWTASIHLVPLKVTSVLIRAFISLPVNQPDKTRFDAFMTLSSITSPLASLRGFLFPSNTMMASAPICSSSERCYLPSTWVFLVVKINTTPSSKFPRHNDENEPSIIFSEEVRLLGESALPTSVSELNISLGVDNDGWRNYRATKSRSLGSTEAEW</sequence>
<dbReference type="EMBL" id="FUEG01000009">
    <property type="protein sequence ID" value="SJL08525.1"/>
    <property type="molecule type" value="Genomic_DNA"/>
</dbReference>
<proteinExistence type="predicted"/>
<gene>
    <name evidence="1" type="ORF">ARMOST_11889</name>
</gene>
<reference evidence="2" key="1">
    <citation type="journal article" date="2017" name="Nat. Ecol. Evol.">
        <title>Genome expansion and lineage-specific genetic innovations in the forest pathogenic fungi Armillaria.</title>
        <authorList>
            <person name="Sipos G."/>
            <person name="Prasanna A.N."/>
            <person name="Walter M.C."/>
            <person name="O'Connor E."/>
            <person name="Balint B."/>
            <person name="Krizsan K."/>
            <person name="Kiss B."/>
            <person name="Hess J."/>
            <person name="Varga T."/>
            <person name="Slot J."/>
            <person name="Riley R."/>
            <person name="Boka B."/>
            <person name="Rigling D."/>
            <person name="Barry K."/>
            <person name="Lee J."/>
            <person name="Mihaltcheva S."/>
            <person name="LaButti K."/>
            <person name="Lipzen A."/>
            <person name="Waldron R."/>
            <person name="Moloney N.M."/>
            <person name="Sperisen C."/>
            <person name="Kredics L."/>
            <person name="Vagvoelgyi C."/>
            <person name="Patrignani A."/>
            <person name="Fitzpatrick D."/>
            <person name="Nagy I."/>
            <person name="Doyle S."/>
            <person name="Anderson J.B."/>
            <person name="Grigoriev I.V."/>
            <person name="Gueldener U."/>
            <person name="Muensterkoetter M."/>
            <person name="Nagy L.G."/>
        </authorList>
    </citation>
    <scope>NUCLEOTIDE SEQUENCE [LARGE SCALE GENOMIC DNA]</scope>
    <source>
        <strain evidence="2">C18/9</strain>
    </source>
</reference>
<evidence type="ECO:0000313" key="2">
    <source>
        <dbReference type="Proteomes" id="UP000219338"/>
    </source>
</evidence>
<dbReference type="AlphaFoldDB" id="A0A284RID4"/>